<dbReference type="Proteomes" id="UP000478052">
    <property type="component" value="Unassembled WGS sequence"/>
</dbReference>
<evidence type="ECO:0000259" key="1">
    <source>
        <dbReference type="Pfam" id="PF21788"/>
    </source>
</evidence>
<reference evidence="2 3" key="1">
    <citation type="submission" date="2019-08" db="EMBL/GenBank/DDBJ databases">
        <title>Whole genome of Aphis craccivora.</title>
        <authorList>
            <person name="Voronova N.V."/>
            <person name="Shulinski R.S."/>
            <person name="Bandarenka Y.V."/>
            <person name="Zhorov D.G."/>
            <person name="Warner D."/>
        </authorList>
    </citation>
    <scope>NUCLEOTIDE SEQUENCE [LARGE SCALE GENOMIC DNA]</scope>
    <source>
        <strain evidence="2">180601</strain>
        <tissue evidence="2">Whole Body</tissue>
    </source>
</reference>
<gene>
    <name evidence="2" type="ORF">FWK35_00020994</name>
</gene>
<dbReference type="Pfam" id="PF21788">
    <property type="entry name" value="TNP-like_GBD"/>
    <property type="match status" value="1"/>
</dbReference>
<dbReference type="AlphaFoldDB" id="A0A6G0XBT1"/>
<dbReference type="OrthoDB" id="6613714at2759"/>
<evidence type="ECO:0000313" key="3">
    <source>
        <dbReference type="Proteomes" id="UP000478052"/>
    </source>
</evidence>
<comment type="caution">
    <text evidence="2">The sequence shown here is derived from an EMBL/GenBank/DDBJ whole genome shotgun (WGS) entry which is preliminary data.</text>
</comment>
<organism evidence="2 3">
    <name type="scientific">Aphis craccivora</name>
    <name type="common">Cowpea aphid</name>
    <dbReference type="NCBI Taxonomy" id="307492"/>
    <lineage>
        <taxon>Eukaryota</taxon>
        <taxon>Metazoa</taxon>
        <taxon>Ecdysozoa</taxon>
        <taxon>Arthropoda</taxon>
        <taxon>Hexapoda</taxon>
        <taxon>Insecta</taxon>
        <taxon>Pterygota</taxon>
        <taxon>Neoptera</taxon>
        <taxon>Paraneoptera</taxon>
        <taxon>Hemiptera</taxon>
        <taxon>Sternorrhyncha</taxon>
        <taxon>Aphidomorpha</taxon>
        <taxon>Aphidoidea</taxon>
        <taxon>Aphididae</taxon>
        <taxon>Aphidini</taxon>
        <taxon>Aphis</taxon>
        <taxon>Aphis</taxon>
    </lineage>
</organism>
<feature type="domain" description="Transposable element P transposase-like GTP-binding insertion" evidence="1">
    <location>
        <begin position="1"/>
        <end position="56"/>
    </location>
</feature>
<name>A0A6G0XBT1_APHCR</name>
<accession>A0A6G0XBT1</accession>
<sequence>MSVKLSTQVLSNAMACGIKFYREYQNIELLKDSEETQDFTSIFNSLFDALNRKHPKKGIKINSNITQNEFLTRSTAEGLRVTIRSTIDLTNHLLKDIGFNNSLEQCDKQPDPMNIQQPQLSFNLPKVTFNDLKEVFSEEQSEREQKI</sequence>
<keyword evidence="3" id="KW-1185">Reference proteome</keyword>
<protein>
    <submittedName>
        <fullName evidence="2">Transposable element P transposase</fullName>
    </submittedName>
</protein>
<proteinExistence type="predicted"/>
<dbReference type="EMBL" id="VUJU01007979">
    <property type="protein sequence ID" value="KAF0737599.1"/>
    <property type="molecule type" value="Genomic_DNA"/>
</dbReference>
<dbReference type="InterPro" id="IPR048366">
    <property type="entry name" value="TNP-like_GBD"/>
</dbReference>
<evidence type="ECO:0000313" key="2">
    <source>
        <dbReference type="EMBL" id="KAF0737599.1"/>
    </source>
</evidence>